<comment type="caution">
    <text evidence="5">The sequence shown here is derived from an EMBL/GenBank/DDBJ whole genome shotgun (WGS) entry which is preliminary data.</text>
</comment>
<dbReference type="InterPro" id="IPR050313">
    <property type="entry name" value="Carb_Metab_HTH_regulators"/>
</dbReference>
<keyword evidence="2 5" id="KW-0238">DNA-binding</keyword>
<keyword evidence="3" id="KW-0804">Transcription</keyword>
<gene>
    <name evidence="5" type="ORF">NDM98_13125</name>
</gene>
<dbReference type="InterPro" id="IPR036390">
    <property type="entry name" value="WH_DNA-bd_sf"/>
</dbReference>
<dbReference type="Gene3D" id="1.10.10.10">
    <property type="entry name" value="Winged helix-like DNA-binding domain superfamily/Winged helix DNA-binding domain"/>
    <property type="match status" value="1"/>
</dbReference>
<dbReference type="InterPro" id="IPR037171">
    <property type="entry name" value="NagB/RpiA_transferase-like"/>
</dbReference>
<feature type="domain" description="HTH deoR-type" evidence="4">
    <location>
        <begin position="17"/>
        <end position="72"/>
    </location>
</feature>
<sequence>MASEDTFKEYGDTYMLAHERYQLILDELEQHDIVKVAGLTKTFNVSTETIRRDLEHLEKEGTLKRVRGGAIPLPTNIKQTNFVLREEQYQEEKQSIAQHVLQFVTEGQCIALDVSTTNTEIARMLATQFKHLTIITNSLTIAEELKSTNFTVILPGGVLRNSELCIVGDSAIQFINGFHIDLFFMSISGISLTEGLMDYGVGECEIKRAMYKNARQVYAVADHSKFNVTAMLRICPVDAINGIITDAHVQAETLKEFEEAGVLVFSAEKQSEK</sequence>
<evidence type="ECO:0000313" key="6">
    <source>
        <dbReference type="Proteomes" id="UP001203665"/>
    </source>
</evidence>
<keyword evidence="6" id="KW-1185">Reference proteome</keyword>
<dbReference type="Proteomes" id="UP001203665">
    <property type="component" value="Unassembled WGS sequence"/>
</dbReference>
<dbReference type="InterPro" id="IPR001034">
    <property type="entry name" value="DeoR_HTH"/>
</dbReference>
<dbReference type="SUPFAM" id="SSF100950">
    <property type="entry name" value="NagB/RpiA/CoA transferase-like"/>
    <property type="match status" value="1"/>
</dbReference>
<evidence type="ECO:0000256" key="2">
    <source>
        <dbReference type="ARBA" id="ARBA00023125"/>
    </source>
</evidence>
<protein>
    <submittedName>
        <fullName evidence="5">DeoR/GlpR family DNA-binding transcription regulator</fullName>
    </submittedName>
</protein>
<dbReference type="EMBL" id="JAMQJY010000001">
    <property type="protein sequence ID" value="MCM2676340.1"/>
    <property type="molecule type" value="Genomic_DNA"/>
</dbReference>
<dbReference type="Gene3D" id="3.40.50.1360">
    <property type="match status" value="1"/>
</dbReference>
<dbReference type="PANTHER" id="PTHR30363:SF44">
    <property type="entry name" value="AGA OPERON TRANSCRIPTIONAL REPRESSOR-RELATED"/>
    <property type="match status" value="1"/>
</dbReference>
<dbReference type="SUPFAM" id="SSF46785">
    <property type="entry name" value="Winged helix' DNA-binding domain"/>
    <property type="match status" value="1"/>
</dbReference>
<dbReference type="SMART" id="SM01134">
    <property type="entry name" value="DeoRC"/>
    <property type="match status" value="1"/>
</dbReference>
<dbReference type="Pfam" id="PF08220">
    <property type="entry name" value="HTH_DeoR"/>
    <property type="match status" value="1"/>
</dbReference>
<dbReference type="PRINTS" id="PR00037">
    <property type="entry name" value="HTHLACR"/>
</dbReference>
<keyword evidence="1" id="KW-0805">Transcription regulation</keyword>
<name>A0ABT0XKA7_9BACI</name>
<dbReference type="RefSeq" id="WP_251608336.1">
    <property type="nucleotide sequence ID" value="NZ_JAMQJY010000001.1"/>
</dbReference>
<dbReference type="GO" id="GO:0003677">
    <property type="term" value="F:DNA binding"/>
    <property type="evidence" value="ECO:0007669"/>
    <property type="project" value="UniProtKB-KW"/>
</dbReference>
<organism evidence="5 6">
    <name type="scientific">Alkalicoccobacillus plakortidis</name>
    <dbReference type="NCBI Taxonomy" id="444060"/>
    <lineage>
        <taxon>Bacteria</taxon>
        <taxon>Bacillati</taxon>
        <taxon>Bacillota</taxon>
        <taxon>Bacilli</taxon>
        <taxon>Bacillales</taxon>
        <taxon>Bacillaceae</taxon>
        <taxon>Alkalicoccobacillus</taxon>
    </lineage>
</organism>
<dbReference type="InterPro" id="IPR036388">
    <property type="entry name" value="WH-like_DNA-bd_sf"/>
</dbReference>
<evidence type="ECO:0000256" key="1">
    <source>
        <dbReference type="ARBA" id="ARBA00023015"/>
    </source>
</evidence>
<dbReference type="SMART" id="SM00420">
    <property type="entry name" value="HTH_DEOR"/>
    <property type="match status" value="1"/>
</dbReference>
<evidence type="ECO:0000256" key="3">
    <source>
        <dbReference type="ARBA" id="ARBA00023163"/>
    </source>
</evidence>
<reference evidence="5" key="1">
    <citation type="submission" date="2022-06" db="EMBL/GenBank/DDBJ databases">
        <title>Alkalicoccobacillus porphyridii sp. nov., isolated from a marine red alga, Porphyridium purpureum and reclassification of Shouchella plakortidis and Shouchella gibsonii as Alkalicoccobacillus plakortidis comb. nov. and Alkalicoccobacillus gibsonii comb. nov.</title>
        <authorList>
            <person name="Kim K.H."/>
            <person name="Lee J.K."/>
            <person name="Han D.M."/>
            <person name="Baek J.H."/>
            <person name="Jeon C.O."/>
        </authorList>
    </citation>
    <scope>NUCLEOTIDE SEQUENCE</scope>
    <source>
        <strain evidence="5">DSM 19153</strain>
    </source>
</reference>
<dbReference type="Pfam" id="PF00455">
    <property type="entry name" value="DeoRC"/>
    <property type="match status" value="1"/>
</dbReference>
<dbReference type="PANTHER" id="PTHR30363">
    <property type="entry name" value="HTH-TYPE TRANSCRIPTIONAL REGULATOR SRLR-RELATED"/>
    <property type="match status" value="1"/>
</dbReference>
<dbReference type="InterPro" id="IPR014036">
    <property type="entry name" value="DeoR-like_C"/>
</dbReference>
<dbReference type="InterPro" id="IPR018356">
    <property type="entry name" value="Tscrpt_reg_HTH_DeoR_CS"/>
</dbReference>
<evidence type="ECO:0000313" key="5">
    <source>
        <dbReference type="EMBL" id="MCM2676340.1"/>
    </source>
</evidence>
<dbReference type="PROSITE" id="PS51000">
    <property type="entry name" value="HTH_DEOR_2"/>
    <property type="match status" value="1"/>
</dbReference>
<proteinExistence type="predicted"/>
<dbReference type="PROSITE" id="PS00894">
    <property type="entry name" value="HTH_DEOR_1"/>
    <property type="match status" value="1"/>
</dbReference>
<evidence type="ECO:0000259" key="4">
    <source>
        <dbReference type="PROSITE" id="PS51000"/>
    </source>
</evidence>
<accession>A0ABT0XKA7</accession>